<dbReference type="InterPro" id="IPR001910">
    <property type="entry name" value="Inosine/uridine_hydrolase_dom"/>
</dbReference>
<name>A0A934K526_9BACT</name>
<dbReference type="InterPro" id="IPR036452">
    <property type="entry name" value="Ribo_hydro-like"/>
</dbReference>
<dbReference type="Pfam" id="PF01156">
    <property type="entry name" value="IU_nuc_hydro"/>
    <property type="match status" value="1"/>
</dbReference>
<dbReference type="GO" id="GO:0005829">
    <property type="term" value="C:cytosol"/>
    <property type="evidence" value="ECO:0007669"/>
    <property type="project" value="TreeGrafter"/>
</dbReference>
<dbReference type="Gene3D" id="3.90.245.10">
    <property type="entry name" value="Ribonucleoside hydrolase-like"/>
    <property type="match status" value="1"/>
</dbReference>
<dbReference type="GO" id="GO:0008477">
    <property type="term" value="F:purine nucleosidase activity"/>
    <property type="evidence" value="ECO:0007669"/>
    <property type="project" value="TreeGrafter"/>
</dbReference>
<dbReference type="GO" id="GO:0006152">
    <property type="term" value="P:purine nucleoside catabolic process"/>
    <property type="evidence" value="ECO:0007669"/>
    <property type="project" value="TreeGrafter"/>
</dbReference>
<evidence type="ECO:0000256" key="1">
    <source>
        <dbReference type="ARBA" id="ARBA00022801"/>
    </source>
</evidence>
<dbReference type="InterPro" id="IPR023186">
    <property type="entry name" value="IUNH"/>
</dbReference>
<dbReference type="AlphaFoldDB" id="A0A934K526"/>
<proteinExistence type="predicted"/>
<comment type="caution">
    <text evidence="4">The sequence shown here is derived from an EMBL/GenBank/DDBJ whole genome shotgun (WGS) entry which is preliminary data.</text>
</comment>
<dbReference type="EMBL" id="JAEKNQ010000008">
    <property type="protein sequence ID" value="MBJ7601811.1"/>
    <property type="molecule type" value="Genomic_DNA"/>
</dbReference>
<reference evidence="4 5" key="1">
    <citation type="submission" date="2020-10" db="EMBL/GenBank/DDBJ databases">
        <title>Ca. Dormibacterota MAGs.</title>
        <authorList>
            <person name="Montgomery K."/>
        </authorList>
    </citation>
    <scope>NUCLEOTIDE SEQUENCE [LARGE SCALE GENOMIC DNA]</scope>
    <source>
        <strain evidence="4">SC8811_S16_3</strain>
    </source>
</reference>
<organism evidence="4 5">
    <name type="scientific">Candidatus Dormiibacter inghamiae</name>
    <dbReference type="NCBI Taxonomy" id="3127013"/>
    <lineage>
        <taxon>Bacteria</taxon>
        <taxon>Bacillati</taxon>
        <taxon>Candidatus Dormiibacterota</taxon>
        <taxon>Candidatus Dormibacteria</taxon>
        <taxon>Candidatus Dormibacterales</taxon>
        <taxon>Candidatus Dormibacteraceae</taxon>
        <taxon>Candidatus Dormiibacter</taxon>
    </lineage>
</organism>
<dbReference type="PANTHER" id="PTHR12304">
    <property type="entry name" value="INOSINE-URIDINE PREFERRING NUCLEOSIDE HYDROLASE"/>
    <property type="match status" value="1"/>
</dbReference>
<accession>A0A934K526</accession>
<evidence type="ECO:0000259" key="3">
    <source>
        <dbReference type="Pfam" id="PF01156"/>
    </source>
</evidence>
<dbReference type="SUPFAM" id="SSF53590">
    <property type="entry name" value="Nucleoside hydrolase"/>
    <property type="match status" value="1"/>
</dbReference>
<gene>
    <name evidence="4" type="ORF">JF888_01220</name>
</gene>
<keyword evidence="2" id="KW-0326">Glycosidase</keyword>
<keyword evidence="1 4" id="KW-0378">Hydrolase</keyword>
<sequence>MSSAGDDVVLMPTGPLTNIAMAMVLEPKIVQRISEVILMRGGHEIGNVTPAAEFNILADPEAARVVLSSGHPRLTMVPLDATHRVLITCRVMPKTLTRIAIGLILF</sequence>
<protein>
    <submittedName>
        <fullName evidence="4">Nucleoside hydrolase</fullName>
    </submittedName>
</protein>
<feature type="domain" description="Inosine/uridine-preferring nucleoside hydrolase" evidence="3">
    <location>
        <begin position="5"/>
        <end position="90"/>
    </location>
</feature>
<evidence type="ECO:0000313" key="4">
    <source>
        <dbReference type="EMBL" id="MBJ7601811.1"/>
    </source>
</evidence>
<dbReference type="Proteomes" id="UP000620075">
    <property type="component" value="Unassembled WGS sequence"/>
</dbReference>
<evidence type="ECO:0000313" key="5">
    <source>
        <dbReference type="Proteomes" id="UP000620075"/>
    </source>
</evidence>
<dbReference type="PANTHER" id="PTHR12304:SF4">
    <property type="entry name" value="URIDINE NUCLEOSIDASE"/>
    <property type="match status" value="1"/>
</dbReference>
<evidence type="ECO:0000256" key="2">
    <source>
        <dbReference type="ARBA" id="ARBA00023295"/>
    </source>
</evidence>